<evidence type="ECO:0000313" key="2">
    <source>
        <dbReference type="Proteomes" id="UP000184031"/>
    </source>
</evidence>
<sequence>MKRQLFIQSYQPNDGLRIIWKRKKMAFDTKFKSKI</sequence>
<dbReference type="STRING" id="1055723.SAMN05216293_3495"/>
<evidence type="ECO:0000313" key="1">
    <source>
        <dbReference type="EMBL" id="SHL44702.1"/>
    </source>
</evidence>
<comment type="caution">
    <text evidence="1">The sequence shown here is derived from an EMBL/GenBank/DDBJ whole genome shotgun (WGS) entry which is preliminary data.</text>
</comment>
<name>A0A1M7APL9_9FLAO</name>
<reference evidence="1 2" key="1">
    <citation type="submission" date="2016-11" db="EMBL/GenBank/DDBJ databases">
        <authorList>
            <person name="Varghese N."/>
            <person name="Submissions S."/>
        </authorList>
    </citation>
    <scope>NUCLEOTIDE SEQUENCE [LARGE SCALE GENOMIC DNA]</scope>
    <source>
        <strain evidence="1 2">CGMCC 1.12174</strain>
    </source>
</reference>
<accession>A0A1M7APL9</accession>
<dbReference type="EMBL" id="FRAT01000010">
    <property type="protein sequence ID" value="SHL44702.1"/>
    <property type="molecule type" value="Genomic_DNA"/>
</dbReference>
<dbReference type="Proteomes" id="UP000184031">
    <property type="component" value="Unassembled WGS sequence"/>
</dbReference>
<proteinExistence type="predicted"/>
<protein>
    <submittedName>
        <fullName evidence="1">Uncharacterized protein</fullName>
    </submittedName>
</protein>
<dbReference type="AlphaFoldDB" id="A0A1M7APL9"/>
<gene>
    <name evidence="1" type="ORF">SAMN05216293_3495</name>
</gene>
<organism evidence="1 2">
    <name type="scientific">Flagellimonas taeanensis</name>
    <dbReference type="NCBI Taxonomy" id="1005926"/>
    <lineage>
        <taxon>Bacteria</taxon>
        <taxon>Pseudomonadati</taxon>
        <taxon>Bacteroidota</taxon>
        <taxon>Flavobacteriia</taxon>
        <taxon>Flavobacteriales</taxon>
        <taxon>Flavobacteriaceae</taxon>
        <taxon>Flagellimonas</taxon>
    </lineage>
</organism>